<evidence type="ECO:0000313" key="10">
    <source>
        <dbReference type="Proteomes" id="UP000239209"/>
    </source>
</evidence>
<evidence type="ECO:0000259" key="8">
    <source>
        <dbReference type="PROSITE" id="PS50885"/>
    </source>
</evidence>
<evidence type="ECO:0000259" key="7">
    <source>
        <dbReference type="PROSITE" id="PS50111"/>
    </source>
</evidence>
<proteinExistence type="inferred from homology"/>
<dbReference type="PROSITE" id="PS50885">
    <property type="entry name" value="HAMP"/>
    <property type="match status" value="1"/>
</dbReference>
<name>A0A2T0S4T6_9ACTN</name>
<dbReference type="SMART" id="SM00304">
    <property type="entry name" value="HAMP"/>
    <property type="match status" value="1"/>
</dbReference>
<dbReference type="EMBL" id="PVZG01000008">
    <property type="protein sequence ID" value="PRY28435.1"/>
    <property type="molecule type" value="Genomic_DNA"/>
</dbReference>
<comment type="caution">
    <text evidence="9">The sequence shown here is derived from an EMBL/GenBank/DDBJ whole genome shotgun (WGS) entry which is preliminary data.</text>
</comment>
<evidence type="ECO:0000313" key="9">
    <source>
        <dbReference type="EMBL" id="PRY28435.1"/>
    </source>
</evidence>
<evidence type="ECO:0000256" key="6">
    <source>
        <dbReference type="SAM" id="Phobius"/>
    </source>
</evidence>
<dbReference type="GO" id="GO:0016020">
    <property type="term" value="C:membrane"/>
    <property type="evidence" value="ECO:0007669"/>
    <property type="project" value="InterPro"/>
</dbReference>
<dbReference type="InterPro" id="IPR003660">
    <property type="entry name" value="HAMP_dom"/>
</dbReference>
<dbReference type="Pfam" id="PF00015">
    <property type="entry name" value="MCPsignal"/>
    <property type="match status" value="1"/>
</dbReference>
<dbReference type="RefSeq" id="WP_106127863.1">
    <property type="nucleotide sequence ID" value="NZ_PVZG01000008.1"/>
</dbReference>
<dbReference type="Pfam" id="PF00672">
    <property type="entry name" value="HAMP"/>
    <property type="match status" value="1"/>
</dbReference>
<dbReference type="AlphaFoldDB" id="A0A2T0S4T6"/>
<organism evidence="9 10">
    <name type="scientific">Pseudosporangium ferrugineum</name>
    <dbReference type="NCBI Taxonomy" id="439699"/>
    <lineage>
        <taxon>Bacteria</taxon>
        <taxon>Bacillati</taxon>
        <taxon>Actinomycetota</taxon>
        <taxon>Actinomycetes</taxon>
        <taxon>Micromonosporales</taxon>
        <taxon>Micromonosporaceae</taxon>
        <taxon>Pseudosporangium</taxon>
    </lineage>
</organism>
<keyword evidence="10" id="KW-1185">Reference proteome</keyword>
<feature type="domain" description="HAMP" evidence="8">
    <location>
        <begin position="181"/>
        <end position="233"/>
    </location>
</feature>
<reference evidence="9 10" key="1">
    <citation type="submission" date="2018-03" db="EMBL/GenBank/DDBJ databases">
        <title>Genomic Encyclopedia of Archaeal and Bacterial Type Strains, Phase II (KMG-II): from individual species to whole genera.</title>
        <authorList>
            <person name="Goeker M."/>
        </authorList>
    </citation>
    <scope>NUCLEOTIDE SEQUENCE [LARGE SCALE GENOMIC DNA]</scope>
    <source>
        <strain evidence="9 10">DSM 45348</strain>
    </source>
</reference>
<dbReference type="OrthoDB" id="1115140at2"/>
<keyword evidence="3 5" id="KW-0807">Transducer</keyword>
<dbReference type="PANTHER" id="PTHR32089">
    <property type="entry name" value="METHYL-ACCEPTING CHEMOTAXIS PROTEIN MCPB"/>
    <property type="match status" value="1"/>
</dbReference>
<dbReference type="PANTHER" id="PTHR32089:SF112">
    <property type="entry name" value="LYSOZYME-LIKE PROTEIN-RELATED"/>
    <property type="match status" value="1"/>
</dbReference>
<dbReference type="InterPro" id="IPR004089">
    <property type="entry name" value="MCPsignal_dom"/>
</dbReference>
<evidence type="ECO:0000256" key="4">
    <source>
        <dbReference type="ARBA" id="ARBA00029447"/>
    </source>
</evidence>
<comment type="similarity">
    <text evidence="4">Belongs to the methyl-accepting chemotaxis (MCP) protein family.</text>
</comment>
<feature type="transmembrane region" description="Helical" evidence="6">
    <location>
        <begin position="160"/>
        <end position="180"/>
    </location>
</feature>
<evidence type="ECO:0000256" key="2">
    <source>
        <dbReference type="ARBA" id="ARBA00022989"/>
    </source>
</evidence>
<dbReference type="CDD" id="cd06225">
    <property type="entry name" value="HAMP"/>
    <property type="match status" value="1"/>
</dbReference>
<evidence type="ECO:0000256" key="3">
    <source>
        <dbReference type="ARBA" id="ARBA00023224"/>
    </source>
</evidence>
<keyword evidence="1 6" id="KW-0812">Transmembrane</keyword>
<evidence type="ECO:0000256" key="1">
    <source>
        <dbReference type="ARBA" id="ARBA00022692"/>
    </source>
</evidence>
<protein>
    <submittedName>
        <fullName evidence="9">Methyl-accepting chemotaxis protein</fullName>
    </submittedName>
</protein>
<dbReference type="Proteomes" id="UP000239209">
    <property type="component" value="Unassembled WGS sequence"/>
</dbReference>
<dbReference type="SMART" id="SM00283">
    <property type="entry name" value="MA"/>
    <property type="match status" value="1"/>
</dbReference>
<evidence type="ECO:0000256" key="5">
    <source>
        <dbReference type="PROSITE-ProRule" id="PRU00284"/>
    </source>
</evidence>
<dbReference type="InterPro" id="IPR024478">
    <property type="entry name" value="HlyB_4HB_MCP"/>
</dbReference>
<dbReference type="Gene3D" id="1.10.287.950">
    <property type="entry name" value="Methyl-accepting chemotaxis protein"/>
    <property type="match status" value="1"/>
</dbReference>
<accession>A0A2T0S4T6</accession>
<sequence length="496" mass="51009">MGLGQVNGRADELYVRNLQPSAHLAAINSAVLESQNDLANLALSNGPVAAKSFTDGIAGADATLDREVAAYRSTATAAQHALLDKFEIWWGAYRNVRDHRLMPLIDEKKIADFQQAYLGDGQIVSGNAAKALAELQAYEQSSGQKAAASAADTYHTARNVMIAALVAGLIIAFVLSRLLAASIAKPIQRIRAVLAAVATGDLTAQVTIDSRDEVGQMARDLEVANGRTREAVQMLGQNASSLAAATEELTAIGGQIGDSAVDANRRAGQVAGSAEEVSAHVATVAAGAEEMGISIVEISRSSEKAAFVAAEAATAAETATAAIGKLGESSAQIGAVVDVITAIASQTNLLALNATIEAARAGEYGKGFAVVAQEVKDLAQETAKATDDIGRRVKAIQGDTEAAVTSIERISSVIAEVSDLQGTIATAIEEQSATTGEMSRSASQAAVGSNEIAATVGGVATATETTQEGVSGTVQAVQELARMAAEMHTVVSRFKH</sequence>
<keyword evidence="6" id="KW-0472">Membrane</keyword>
<gene>
    <name evidence="9" type="ORF">CLV70_108228</name>
</gene>
<dbReference type="GO" id="GO:0007165">
    <property type="term" value="P:signal transduction"/>
    <property type="evidence" value="ECO:0007669"/>
    <property type="project" value="UniProtKB-KW"/>
</dbReference>
<dbReference type="PROSITE" id="PS50111">
    <property type="entry name" value="CHEMOTAXIS_TRANSDUC_2"/>
    <property type="match status" value="1"/>
</dbReference>
<dbReference type="Pfam" id="PF12729">
    <property type="entry name" value="4HB_MCP_1"/>
    <property type="match status" value="1"/>
</dbReference>
<dbReference type="SUPFAM" id="SSF58104">
    <property type="entry name" value="Methyl-accepting chemotaxis protein (MCP) signaling domain"/>
    <property type="match status" value="1"/>
</dbReference>
<feature type="domain" description="Methyl-accepting transducer" evidence="7">
    <location>
        <begin position="238"/>
        <end position="467"/>
    </location>
</feature>
<keyword evidence="2 6" id="KW-1133">Transmembrane helix</keyword>